<name>A0A399JFM5_9MICC</name>
<proteinExistence type="predicted"/>
<dbReference type="Proteomes" id="UP000265419">
    <property type="component" value="Unassembled WGS sequence"/>
</dbReference>
<organism evidence="1 2">
    <name type="scientific">Galactobacter valiniphilus</name>
    <dbReference type="NCBI Taxonomy" id="2676122"/>
    <lineage>
        <taxon>Bacteria</taxon>
        <taxon>Bacillati</taxon>
        <taxon>Actinomycetota</taxon>
        <taxon>Actinomycetes</taxon>
        <taxon>Micrococcales</taxon>
        <taxon>Micrococcaceae</taxon>
        <taxon>Galactobacter</taxon>
    </lineage>
</organism>
<dbReference type="RefSeq" id="WP_119425608.1">
    <property type="nucleotide sequence ID" value="NZ_QQXK01000030.1"/>
</dbReference>
<gene>
    <name evidence="1" type="ORF">DWB68_13320</name>
</gene>
<evidence type="ECO:0000313" key="1">
    <source>
        <dbReference type="EMBL" id="RII41316.1"/>
    </source>
</evidence>
<dbReference type="AlphaFoldDB" id="A0A399JFM5"/>
<comment type="caution">
    <text evidence="1">The sequence shown here is derived from an EMBL/GenBank/DDBJ whole genome shotgun (WGS) entry which is preliminary data.</text>
</comment>
<sequence length="72" mass="8435">MITIKDERNTVSILQRCMFCNEGTRVMVDADDYHRWQGGELIQNVWPDAEPEERELIRTGAHPACWPQDHPQ</sequence>
<dbReference type="EMBL" id="QQXK01000030">
    <property type="protein sequence ID" value="RII41316.1"/>
    <property type="molecule type" value="Genomic_DNA"/>
</dbReference>
<protein>
    <submittedName>
        <fullName evidence="1">Uncharacterized protein</fullName>
    </submittedName>
</protein>
<keyword evidence="2" id="KW-1185">Reference proteome</keyword>
<reference evidence="1 2" key="1">
    <citation type="submission" date="2018-07" db="EMBL/GenBank/DDBJ databases">
        <title>Arthrobacter sp. nov., isolated from raw cow's milk with high bacterial count.</title>
        <authorList>
            <person name="Hahne J."/>
            <person name="Isele D."/>
            <person name="Lipski A."/>
        </authorList>
    </citation>
    <scope>NUCLEOTIDE SEQUENCE [LARGE SCALE GENOMIC DNA]</scope>
    <source>
        <strain evidence="1 2">JZ R-35</strain>
    </source>
</reference>
<evidence type="ECO:0000313" key="2">
    <source>
        <dbReference type="Proteomes" id="UP000265419"/>
    </source>
</evidence>
<accession>A0A399JFM5</accession>